<sequence>MSDIIDSHIHIWDLERFTYKWPTSKLNIYRNYLPDDLASAAADTPVREFIFVQGLNDCPEEAKWVMSLARSNPSIKGIVAGLDPSHIEFEDRLQNLKEEVPLLVGIRHIPDFDPRPDYISRDDVAEGIKVLGRHNLTYDLLIRPHTIQAASTLVSKNPEVKFVIDHIALPNIAEGGMDPWRHHLEDIAQYQNVYCKLSGMITRADLVNWKPEHLQPFVEHVLRVFGCDRVMYGSDWPICEMARNTDYATVFSTLKKLVEHIPEDETRKIFCANARNFYNIA</sequence>
<name>A0AAN8ZX05_HALRR</name>
<dbReference type="InterPro" id="IPR006680">
    <property type="entry name" value="Amidohydro-rel"/>
</dbReference>
<comment type="caution">
    <text evidence="3">The sequence shown here is derived from an EMBL/GenBank/DDBJ whole genome shotgun (WGS) entry which is preliminary data.</text>
</comment>
<protein>
    <recommendedName>
        <fullName evidence="2">Amidohydrolase-related domain-containing protein</fullName>
    </recommendedName>
</protein>
<dbReference type="GO" id="GO:0016787">
    <property type="term" value="F:hydrolase activity"/>
    <property type="evidence" value="ECO:0007669"/>
    <property type="project" value="InterPro"/>
</dbReference>
<evidence type="ECO:0000259" key="2">
    <source>
        <dbReference type="Pfam" id="PF04909"/>
    </source>
</evidence>
<reference evidence="3 4" key="1">
    <citation type="submission" date="2023-11" db="EMBL/GenBank/DDBJ databases">
        <title>Halocaridina rubra genome assembly.</title>
        <authorList>
            <person name="Smith C."/>
        </authorList>
    </citation>
    <scope>NUCLEOTIDE SEQUENCE [LARGE SCALE GENOMIC DNA]</scope>
    <source>
        <strain evidence="3">EP-1</strain>
        <tissue evidence="3">Whole</tissue>
    </source>
</reference>
<gene>
    <name evidence="3" type="ORF">SK128_024507</name>
</gene>
<dbReference type="Pfam" id="PF04909">
    <property type="entry name" value="Amidohydro_2"/>
    <property type="match status" value="1"/>
</dbReference>
<dbReference type="AlphaFoldDB" id="A0AAN8ZX05"/>
<dbReference type="SUPFAM" id="SSF51556">
    <property type="entry name" value="Metallo-dependent hydrolases"/>
    <property type="match status" value="1"/>
</dbReference>
<evidence type="ECO:0000313" key="3">
    <source>
        <dbReference type="EMBL" id="KAK7066863.1"/>
    </source>
</evidence>
<dbReference type="InterPro" id="IPR052350">
    <property type="entry name" value="Metallo-dep_Lactonases"/>
</dbReference>
<organism evidence="3 4">
    <name type="scientific">Halocaridina rubra</name>
    <name type="common">Hawaiian red shrimp</name>
    <dbReference type="NCBI Taxonomy" id="373956"/>
    <lineage>
        <taxon>Eukaryota</taxon>
        <taxon>Metazoa</taxon>
        <taxon>Ecdysozoa</taxon>
        <taxon>Arthropoda</taxon>
        <taxon>Crustacea</taxon>
        <taxon>Multicrustacea</taxon>
        <taxon>Malacostraca</taxon>
        <taxon>Eumalacostraca</taxon>
        <taxon>Eucarida</taxon>
        <taxon>Decapoda</taxon>
        <taxon>Pleocyemata</taxon>
        <taxon>Caridea</taxon>
        <taxon>Atyoidea</taxon>
        <taxon>Atyidae</taxon>
        <taxon>Halocaridina</taxon>
    </lineage>
</organism>
<dbReference type="PANTHER" id="PTHR43569">
    <property type="entry name" value="AMIDOHYDROLASE"/>
    <property type="match status" value="1"/>
</dbReference>
<feature type="domain" description="Amidohydrolase-related" evidence="2">
    <location>
        <begin position="5"/>
        <end position="279"/>
    </location>
</feature>
<comment type="similarity">
    <text evidence="1">Belongs to the metallo-dependent hydrolases superfamily.</text>
</comment>
<evidence type="ECO:0000256" key="1">
    <source>
        <dbReference type="ARBA" id="ARBA00038310"/>
    </source>
</evidence>
<dbReference type="PANTHER" id="PTHR43569:SF2">
    <property type="entry name" value="AMIDOHYDROLASE-RELATED DOMAIN-CONTAINING PROTEIN"/>
    <property type="match status" value="1"/>
</dbReference>
<keyword evidence="4" id="KW-1185">Reference proteome</keyword>
<dbReference type="EMBL" id="JAXCGZ010018993">
    <property type="protein sequence ID" value="KAK7066863.1"/>
    <property type="molecule type" value="Genomic_DNA"/>
</dbReference>
<evidence type="ECO:0000313" key="4">
    <source>
        <dbReference type="Proteomes" id="UP001381693"/>
    </source>
</evidence>
<dbReference type="Gene3D" id="3.20.20.140">
    <property type="entry name" value="Metal-dependent hydrolases"/>
    <property type="match status" value="1"/>
</dbReference>
<dbReference type="InterPro" id="IPR032466">
    <property type="entry name" value="Metal_Hydrolase"/>
</dbReference>
<proteinExistence type="inferred from homology"/>
<accession>A0AAN8ZX05</accession>
<dbReference type="Proteomes" id="UP001381693">
    <property type="component" value="Unassembled WGS sequence"/>
</dbReference>